<dbReference type="InterPro" id="IPR000835">
    <property type="entry name" value="HTH_MarR-typ"/>
</dbReference>
<dbReference type="PANTHER" id="PTHR33164">
    <property type="entry name" value="TRANSCRIPTIONAL REGULATOR, MARR FAMILY"/>
    <property type="match status" value="1"/>
</dbReference>
<name>A0ABP7XLG7_9ACTN</name>
<feature type="domain" description="HTH marR-type" evidence="4">
    <location>
        <begin position="1"/>
        <end position="99"/>
    </location>
</feature>
<gene>
    <name evidence="5" type="ORF">GCM10022215_24550</name>
</gene>
<dbReference type="SUPFAM" id="SSF46785">
    <property type="entry name" value="Winged helix' DNA-binding domain"/>
    <property type="match status" value="1"/>
</dbReference>
<evidence type="ECO:0000256" key="2">
    <source>
        <dbReference type="ARBA" id="ARBA00023125"/>
    </source>
</evidence>
<proteinExistence type="predicted"/>
<accession>A0ABP7XLG7</accession>
<evidence type="ECO:0000256" key="3">
    <source>
        <dbReference type="ARBA" id="ARBA00023163"/>
    </source>
</evidence>
<dbReference type="Proteomes" id="UP001501495">
    <property type="component" value="Unassembled WGS sequence"/>
</dbReference>
<evidence type="ECO:0000256" key="1">
    <source>
        <dbReference type="ARBA" id="ARBA00023015"/>
    </source>
</evidence>
<organism evidence="5 6">
    <name type="scientific">Nocardioides fonticola</name>
    <dbReference type="NCBI Taxonomy" id="450363"/>
    <lineage>
        <taxon>Bacteria</taxon>
        <taxon>Bacillati</taxon>
        <taxon>Actinomycetota</taxon>
        <taxon>Actinomycetes</taxon>
        <taxon>Propionibacteriales</taxon>
        <taxon>Nocardioidaceae</taxon>
        <taxon>Nocardioides</taxon>
    </lineage>
</organism>
<sequence length="114" mass="12335">MSILEAAERPLPLGEVASALGTSHQNARQIVDALARKGFVEVGLDDADRRRRLLSLSEQARAFWAGRSVDDTAVVTAWFAVLDGDERRQLADLLARLIGEGSALSGHEEEAAPR</sequence>
<dbReference type="EMBL" id="BAAAZH010000017">
    <property type="protein sequence ID" value="GAA4120697.1"/>
    <property type="molecule type" value="Genomic_DNA"/>
</dbReference>
<dbReference type="Gene3D" id="1.10.10.10">
    <property type="entry name" value="Winged helix-like DNA-binding domain superfamily/Winged helix DNA-binding domain"/>
    <property type="match status" value="1"/>
</dbReference>
<evidence type="ECO:0000259" key="4">
    <source>
        <dbReference type="PROSITE" id="PS50995"/>
    </source>
</evidence>
<keyword evidence="1" id="KW-0805">Transcription regulation</keyword>
<comment type="caution">
    <text evidence="5">The sequence shown here is derived from an EMBL/GenBank/DDBJ whole genome shotgun (WGS) entry which is preliminary data.</text>
</comment>
<dbReference type="Pfam" id="PF12802">
    <property type="entry name" value="MarR_2"/>
    <property type="match status" value="1"/>
</dbReference>
<reference evidence="6" key="1">
    <citation type="journal article" date="2019" name="Int. J. Syst. Evol. Microbiol.">
        <title>The Global Catalogue of Microorganisms (GCM) 10K type strain sequencing project: providing services to taxonomists for standard genome sequencing and annotation.</title>
        <authorList>
            <consortium name="The Broad Institute Genomics Platform"/>
            <consortium name="The Broad Institute Genome Sequencing Center for Infectious Disease"/>
            <person name="Wu L."/>
            <person name="Ma J."/>
        </authorList>
    </citation>
    <scope>NUCLEOTIDE SEQUENCE [LARGE SCALE GENOMIC DNA]</scope>
    <source>
        <strain evidence="6">JCM 16703</strain>
    </source>
</reference>
<evidence type="ECO:0000313" key="6">
    <source>
        <dbReference type="Proteomes" id="UP001501495"/>
    </source>
</evidence>
<dbReference type="PANTHER" id="PTHR33164:SF89">
    <property type="entry name" value="MARR FAMILY REGULATORY PROTEIN"/>
    <property type="match status" value="1"/>
</dbReference>
<dbReference type="InterPro" id="IPR036390">
    <property type="entry name" value="WH_DNA-bd_sf"/>
</dbReference>
<protein>
    <recommendedName>
        <fullName evidence="4">HTH marR-type domain-containing protein</fullName>
    </recommendedName>
</protein>
<dbReference type="InterPro" id="IPR023187">
    <property type="entry name" value="Tscrpt_reg_MarR-type_CS"/>
</dbReference>
<dbReference type="PROSITE" id="PS50995">
    <property type="entry name" value="HTH_MARR_2"/>
    <property type="match status" value="1"/>
</dbReference>
<dbReference type="InterPro" id="IPR036388">
    <property type="entry name" value="WH-like_DNA-bd_sf"/>
</dbReference>
<evidence type="ECO:0000313" key="5">
    <source>
        <dbReference type="EMBL" id="GAA4120697.1"/>
    </source>
</evidence>
<dbReference type="InterPro" id="IPR039422">
    <property type="entry name" value="MarR/SlyA-like"/>
</dbReference>
<keyword evidence="2" id="KW-0238">DNA-binding</keyword>
<keyword evidence="3" id="KW-0804">Transcription</keyword>
<keyword evidence="6" id="KW-1185">Reference proteome</keyword>
<dbReference type="PROSITE" id="PS01117">
    <property type="entry name" value="HTH_MARR_1"/>
    <property type="match status" value="1"/>
</dbReference>
<dbReference type="PRINTS" id="PR00598">
    <property type="entry name" value="HTHMARR"/>
</dbReference>